<dbReference type="Proteomes" id="UP001642360">
    <property type="component" value="Unassembled WGS sequence"/>
</dbReference>
<dbReference type="Gene3D" id="1.20.1280.50">
    <property type="match status" value="1"/>
</dbReference>
<accession>A0ABC8SI56</accession>
<dbReference type="Pfam" id="PF00646">
    <property type="entry name" value="F-box"/>
    <property type="match status" value="1"/>
</dbReference>
<sequence length="94" mass="11020">MEKKAPITFPFAQHKYLKKCNHEEDRLSRLPCEILVTILSRLAVKEAARTSVLSRGWENLWKYSTGVFNFDDVEAVRGLIDRSKWRLRMKGLLI</sequence>
<proteinExistence type="predicted"/>
<dbReference type="InterPro" id="IPR001810">
    <property type="entry name" value="F-box_dom"/>
</dbReference>
<evidence type="ECO:0000259" key="1">
    <source>
        <dbReference type="Pfam" id="PF00646"/>
    </source>
</evidence>
<dbReference type="PANTHER" id="PTHR32212">
    <property type="entry name" value="CYCLIN-LIKE F-BOX"/>
    <property type="match status" value="1"/>
</dbReference>
<dbReference type="InterPro" id="IPR053781">
    <property type="entry name" value="F-box_AtFBL13-like"/>
</dbReference>
<dbReference type="AlphaFoldDB" id="A0ABC8SI56"/>
<feature type="domain" description="F-box" evidence="1">
    <location>
        <begin position="27"/>
        <end position="63"/>
    </location>
</feature>
<dbReference type="PANTHER" id="PTHR32212:SF459">
    <property type="entry name" value="F-BOX DOMAIN-CONTAINING PROTEIN"/>
    <property type="match status" value="1"/>
</dbReference>
<organism evidence="2 3">
    <name type="scientific">Ilex paraguariensis</name>
    <name type="common">yerba mate</name>
    <dbReference type="NCBI Taxonomy" id="185542"/>
    <lineage>
        <taxon>Eukaryota</taxon>
        <taxon>Viridiplantae</taxon>
        <taxon>Streptophyta</taxon>
        <taxon>Embryophyta</taxon>
        <taxon>Tracheophyta</taxon>
        <taxon>Spermatophyta</taxon>
        <taxon>Magnoliopsida</taxon>
        <taxon>eudicotyledons</taxon>
        <taxon>Gunneridae</taxon>
        <taxon>Pentapetalae</taxon>
        <taxon>asterids</taxon>
        <taxon>campanulids</taxon>
        <taxon>Aquifoliales</taxon>
        <taxon>Aquifoliaceae</taxon>
        <taxon>Ilex</taxon>
    </lineage>
</organism>
<name>A0ABC8SI56_9AQUA</name>
<dbReference type="EMBL" id="CAUOFW020002919">
    <property type="protein sequence ID" value="CAK9156874.1"/>
    <property type="molecule type" value="Genomic_DNA"/>
</dbReference>
<comment type="caution">
    <text evidence="2">The sequence shown here is derived from an EMBL/GenBank/DDBJ whole genome shotgun (WGS) entry which is preliminary data.</text>
</comment>
<dbReference type="InterPro" id="IPR036047">
    <property type="entry name" value="F-box-like_dom_sf"/>
</dbReference>
<evidence type="ECO:0000313" key="3">
    <source>
        <dbReference type="Proteomes" id="UP001642360"/>
    </source>
</evidence>
<evidence type="ECO:0000313" key="2">
    <source>
        <dbReference type="EMBL" id="CAK9156874.1"/>
    </source>
</evidence>
<dbReference type="CDD" id="cd22160">
    <property type="entry name" value="F-box_AtFBL13-like"/>
    <property type="match status" value="1"/>
</dbReference>
<reference evidence="2 3" key="1">
    <citation type="submission" date="2024-02" db="EMBL/GenBank/DDBJ databases">
        <authorList>
            <person name="Vignale AGUSTIN F."/>
            <person name="Sosa J E."/>
            <person name="Modenutti C."/>
        </authorList>
    </citation>
    <scope>NUCLEOTIDE SEQUENCE [LARGE SCALE GENOMIC DNA]</scope>
</reference>
<gene>
    <name evidence="2" type="ORF">ILEXP_LOCUS25425</name>
</gene>
<protein>
    <recommendedName>
        <fullName evidence="1">F-box domain-containing protein</fullName>
    </recommendedName>
</protein>
<dbReference type="SUPFAM" id="SSF81383">
    <property type="entry name" value="F-box domain"/>
    <property type="match status" value="1"/>
</dbReference>
<keyword evidence="3" id="KW-1185">Reference proteome</keyword>